<dbReference type="PANTHER" id="PTHR13994:SF13">
    <property type="entry name" value="FI03680P"/>
    <property type="match status" value="1"/>
</dbReference>
<proteinExistence type="predicted"/>
<gene>
    <name evidence="3" type="ORF">HELGO_WM28824</name>
</gene>
<organism evidence="3">
    <name type="scientific">uncultured Sulfurovum sp</name>
    <dbReference type="NCBI Taxonomy" id="269237"/>
    <lineage>
        <taxon>Bacteria</taxon>
        <taxon>Pseudomonadati</taxon>
        <taxon>Campylobacterota</taxon>
        <taxon>Epsilonproteobacteria</taxon>
        <taxon>Campylobacterales</taxon>
        <taxon>Sulfurovaceae</taxon>
        <taxon>Sulfurovum</taxon>
        <taxon>environmental samples</taxon>
    </lineage>
</organism>
<dbReference type="Pfam" id="PF00293">
    <property type="entry name" value="NUDIX"/>
    <property type="match status" value="1"/>
</dbReference>
<evidence type="ECO:0000313" key="3">
    <source>
        <dbReference type="EMBL" id="CAA6803121.1"/>
    </source>
</evidence>
<keyword evidence="1" id="KW-0378">Hydrolase</keyword>
<accession>A0A6S6S490</accession>
<dbReference type="Pfam" id="PF18290">
    <property type="entry name" value="Nudix_hydro"/>
    <property type="match status" value="1"/>
</dbReference>
<dbReference type="AlphaFoldDB" id="A0A6S6S490"/>
<dbReference type="Gene3D" id="3.40.630.30">
    <property type="match status" value="1"/>
</dbReference>
<name>A0A6S6S490_9BACT</name>
<dbReference type="InterPro" id="IPR003293">
    <property type="entry name" value="Nudix_hydrolase6-like"/>
</dbReference>
<dbReference type="EMBL" id="CACVAZ010000009">
    <property type="protein sequence ID" value="CAA6803121.1"/>
    <property type="molecule type" value="Genomic_DNA"/>
</dbReference>
<dbReference type="PROSITE" id="PS51462">
    <property type="entry name" value="NUDIX"/>
    <property type="match status" value="1"/>
</dbReference>
<dbReference type="InterPro" id="IPR000086">
    <property type="entry name" value="NUDIX_hydrolase_dom"/>
</dbReference>
<protein>
    <submittedName>
        <fullName evidence="3">MutT domain protein-like</fullName>
    </submittedName>
</protein>
<dbReference type="InterPro" id="IPR015797">
    <property type="entry name" value="NUDIX_hydrolase-like_dom_sf"/>
</dbReference>
<dbReference type="CDD" id="cd04670">
    <property type="entry name" value="NUDIX_ASFGF2_Nudt6"/>
    <property type="match status" value="1"/>
</dbReference>
<dbReference type="Gene3D" id="3.90.79.10">
    <property type="entry name" value="Nucleoside Triphosphate Pyrophosphohydrolase"/>
    <property type="match status" value="1"/>
</dbReference>
<evidence type="ECO:0000256" key="1">
    <source>
        <dbReference type="ARBA" id="ARBA00022801"/>
    </source>
</evidence>
<dbReference type="PANTHER" id="PTHR13994">
    <property type="entry name" value="NUDIX HYDROLASE RELATED"/>
    <property type="match status" value="1"/>
</dbReference>
<dbReference type="GO" id="GO:0051287">
    <property type="term" value="F:NAD binding"/>
    <property type="evidence" value="ECO:0007669"/>
    <property type="project" value="TreeGrafter"/>
</dbReference>
<dbReference type="GO" id="GO:0047631">
    <property type="term" value="F:ADP-ribose diphosphatase activity"/>
    <property type="evidence" value="ECO:0007669"/>
    <property type="project" value="TreeGrafter"/>
</dbReference>
<evidence type="ECO:0000259" key="2">
    <source>
        <dbReference type="PROSITE" id="PS51462"/>
    </source>
</evidence>
<reference evidence="3" key="1">
    <citation type="submission" date="2020-01" db="EMBL/GenBank/DDBJ databases">
        <authorList>
            <person name="Meier V. D."/>
            <person name="Meier V D."/>
        </authorList>
    </citation>
    <scope>NUCLEOTIDE SEQUENCE</scope>
    <source>
        <strain evidence="3">HLG_WM_MAG_02</strain>
    </source>
</reference>
<sequence length="246" mass="28205">MLETKKDRYNGLIIETESISSSISEFKHSLQTLLEQSKKDKIALLWLDLTTEQHEHIAFALLLGFEFHNCEATRTTLTFQVTKNAYIPVPPTHTIGVGAVVINKQNELLMVRDRIHTSRSIYKLPGGMLEDAQSLEEGVIREVWEETGIKGKLVKMVAILNSHPFTFNKSNMYVVFQLEALSEEINVIDTHEIEFALWMPLEKFFAHDEMSTFQKNLVQATLENEGISLIEYDHAMVNKKYVEVYG</sequence>
<feature type="domain" description="Nudix hydrolase" evidence="2">
    <location>
        <begin position="92"/>
        <end position="223"/>
    </location>
</feature>
<dbReference type="SUPFAM" id="SSF55811">
    <property type="entry name" value="Nudix"/>
    <property type="match status" value="1"/>
</dbReference>
<dbReference type="GO" id="GO:0035529">
    <property type="term" value="F:NADH pyrophosphatase activity"/>
    <property type="evidence" value="ECO:0007669"/>
    <property type="project" value="TreeGrafter"/>
</dbReference>
<dbReference type="InterPro" id="IPR040618">
    <property type="entry name" value="Pre-Nudix"/>
</dbReference>